<evidence type="ECO:0000313" key="2">
    <source>
        <dbReference type="Proteomes" id="UP000268014"/>
    </source>
</evidence>
<dbReference type="WBParaSite" id="HPLM_0001267601-mRNA-1">
    <property type="protein sequence ID" value="HPLM_0001267601-mRNA-1"/>
    <property type="gene ID" value="HPLM_0001267601"/>
</dbReference>
<gene>
    <name evidence="1" type="ORF">HPLM_LOCUS12668</name>
</gene>
<dbReference type="AlphaFoldDB" id="A0A158QPH3"/>
<reference evidence="3" key="1">
    <citation type="submission" date="2016-04" db="UniProtKB">
        <authorList>
            <consortium name="WormBaseParasite"/>
        </authorList>
    </citation>
    <scope>IDENTIFICATION</scope>
</reference>
<organism evidence="3">
    <name type="scientific">Haemonchus placei</name>
    <name type="common">Barber's pole worm</name>
    <dbReference type="NCBI Taxonomy" id="6290"/>
    <lineage>
        <taxon>Eukaryota</taxon>
        <taxon>Metazoa</taxon>
        <taxon>Ecdysozoa</taxon>
        <taxon>Nematoda</taxon>
        <taxon>Chromadorea</taxon>
        <taxon>Rhabditida</taxon>
        <taxon>Rhabditina</taxon>
        <taxon>Rhabditomorpha</taxon>
        <taxon>Strongyloidea</taxon>
        <taxon>Trichostrongylidae</taxon>
        <taxon>Haemonchus</taxon>
    </lineage>
</organism>
<accession>A0A158QPH3</accession>
<evidence type="ECO:0000313" key="3">
    <source>
        <dbReference type="WBParaSite" id="HPLM_0001267601-mRNA-1"/>
    </source>
</evidence>
<proteinExistence type="predicted"/>
<sequence>MEFPTANVGKRAFVSLQSSGPNSNLGRYRLQDPSKAPAIFALFQDCLASRHSQCIHSHLPQH</sequence>
<evidence type="ECO:0000313" key="1">
    <source>
        <dbReference type="EMBL" id="VDO46323.1"/>
    </source>
</evidence>
<reference evidence="1 2" key="2">
    <citation type="submission" date="2018-11" db="EMBL/GenBank/DDBJ databases">
        <authorList>
            <consortium name="Pathogen Informatics"/>
        </authorList>
    </citation>
    <scope>NUCLEOTIDE SEQUENCE [LARGE SCALE GENOMIC DNA]</scope>
    <source>
        <strain evidence="1 2">MHpl1</strain>
    </source>
</reference>
<keyword evidence="2" id="KW-1185">Reference proteome</keyword>
<dbReference type="Proteomes" id="UP000268014">
    <property type="component" value="Unassembled WGS sequence"/>
</dbReference>
<protein>
    <submittedName>
        <fullName evidence="1 3">Uncharacterized protein</fullName>
    </submittedName>
</protein>
<name>A0A158QPH3_HAEPC</name>
<dbReference type="EMBL" id="UZAF01017935">
    <property type="protein sequence ID" value="VDO46323.1"/>
    <property type="molecule type" value="Genomic_DNA"/>
</dbReference>